<gene>
    <name evidence="2" type="ORF">GQE98_11420</name>
</gene>
<dbReference type="InterPro" id="IPR020843">
    <property type="entry name" value="ER"/>
</dbReference>
<dbReference type="Pfam" id="PF00107">
    <property type="entry name" value="ADH_zinc_N"/>
    <property type="match status" value="1"/>
</dbReference>
<dbReference type="EMBL" id="WTUW01000002">
    <property type="protein sequence ID" value="MZR31240.1"/>
    <property type="molecule type" value="Genomic_DNA"/>
</dbReference>
<accession>A0A6L8W9Y5</accession>
<sequence length="331" mass="35306">MTDKFATATICHDLSGPNGVSLEQQQLERLAPGQLRVRLKAAALNFPDLLMTYGKYQFKPELPFTLGMEGAGVIEETRDPSAPYKVGDAVLYKSKTGAFASHVTVTASQIEPMPKNLSFTEAAAFSVTFLTAYVSLVERARLKAGETLLVLGAGGGVGQATVALGKVLGATVIAAASSVDKLSIAKESGADHLINYHDDVFPDRVQEITKGKGADVILDPVGGAFFEQSLDCIAWSGRLLVAGFASGEFGVLKTDVTVRKGCSVIGVRAGEFGRRNPAAGQRVSLALRQVAEERNLRPIIGKSWRLEQISDALLAMERRDVTGKQVILIDD</sequence>
<dbReference type="InterPro" id="IPR036291">
    <property type="entry name" value="NAD(P)-bd_dom_sf"/>
</dbReference>
<dbReference type="SUPFAM" id="SSF50129">
    <property type="entry name" value="GroES-like"/>
    <property type="match status" value="1"/>
</dbReference>
<evidence type="ECO:0000313" key="2">
    <source>
        <dbReference type="EMBL" id="MZR31240.1"/>
    </source>
</evidence>
<dbReference type="Proteomes" id="UP000476030">
    <property type="component" value="Unassembled WGS sequence"/>
</dbReference>
<evidence type="ECO:0000259" key="1">
    <source>
        <dbReference type="SMART" id="SM00829"/>
    </source>
</evidence>
<feature type="domain" description="Enoyl reductase (ER)" evidence="1">
    <location>
        <begin position="15"/>
        <end position="327"/>
    </location>
</feature>
<dbReference type="RefSeq" id="WP_161315764.1">
    <property type="nucleotide sequence ID" value="NZ_WTUW01000002.1"/>
</dbReference>
<protein>
    <submittedName>
        <fullName evidence="2">Zinc-binding dehydrogenase</fullName>
    </submittedName>
</protein>
<evidence type="ECO:0000313" key="3">
    <source>
        <dbReference type="Proteomes" id="UP000476030"/>
    </source>
</evidence>
<reference evidence="2 3" key="1">
    <citation type="submission" date="2019-12" db="EMBL/GenBank/DDBJ databases">
        <title>Snethiella sp. nov. sp. isolated from sea sand.</title>
        <authorList>
            <person name="Kim J."/>
            <person name="Jeong S.E."/>
            <person name="Jung H.S."/>
            <person name="Jeon C.O."/>
        </authorList>
    </citation>
    <scope>NUCLEOTIDE SEQUENCE [LARGE SCALE GENOMIC DNA]</scope>
    <source>
        <strain evidence="2 3">DP05</strain>
    </source>
</reference>
<dbReference type="InterPro" id="IPR013149">
    <property type="entry name" value="ADH-like_C"/>
</dbReference>
<proteinExistence type="predicted"/>
<dbReference type="AlphaFoldDB" id="A0A6L8W9Y5"/>
<dbReference type="Gene3D" id="3.90.180.10">
    <property type="entry name" value="Medium-chain alcohol dehydrogenases, catalytic domain"/>
    <property type="match status" value="1"/>
</dbReference>
<dbReference type="Pfam" id="PF08240">
    <property type="entry name" value="ADH_N"/>
    <property type="match status" value="1"/>
</dbReference>
<organism evidence="2 3">
    <name type="scientific">Sneathiella litorea</name>
    <dbReference type="NCBI Taxonomy" id="2606216"/>
    <lineage>
        <taxon>Bacteria</taxon>
        <taxon>Pseudomonadati</taxon>
        <taxon>Pseudomonadota</taxon>
        <taxon>Alphaproteobacteria</taxon>
        <taxon>Sneathiellales</taxon>
        <taxon>Sneathiellaceae</taxon>
        <taxon>Sneathiella</taxon>
    </lineage>
</organism>
<comment type="caution">
    <text evidence="2">The sequence shown here is derived from an EMBL/GenBank/DDBJ whole genome shotgun (WGS) entry which is preliminary data.</text>
</comment>
<dbReference type="PANTHER" id="PTHR43677">
    <property type="entry name" value="SHORT-CHAIN DEHYDROGENASE/REDUCTASE"/>
    <property type="match status" value="1"/>
</dbReference>
<name>A0A6L8W9Y5_9PROT</name>
<dbReference type="SMART" id="SM00829">
    <property type="entry name" value="PKS_ER"/>
    <property type="match status" value="1"/>
</dbReference>
<dbReference type="InterPro" id="IPR051397">
    <property type="entry name" value="Zn-ADH-like_protein"/>
</dbReference>
<dbReference type="SUPFAM" id="SSF51735">
    <property type="entry name" value="NAD(P)-binding Rossmann-fold domains"/>
    <property type="match status" value="1"/>
</dbReference>
<dbReference type="CDD" id="cd08241">
    <property type="entry name" value="QOR1"/>
    <property type="match status" value="1"/>
</dbReference>
<dbReference type="InterPro" id="IPR013154">
    <property type="entry name" value="ADH-like_N"/>
</dbReference>
<dbReference type="Gene3D" id="3.40.50.720">
    <property type="entry name" value="NAD(P)-binding Rossmann-like Domain"/>
    <property type="match status" value="1"/>
</dbReference>
<dbReference type="PANTHER" id="PTHR43677:SF4">
    <property type="entry name" value="QUINONE OXIDOREDUCTASE-LIKE PROTEIN 2"/>
    <property type="match status" value="1"/>
</dbReference>
<dbReference type="GO" id="GO:0016491">
    <property type="term" value="F:oxidoreductase activity"/>
    <property type="evidence" value="ECO:0007669"/>
    <property type="project" value="InterPro"/>
</dbReference>
<dbReference type="InterPro" id="IPR011032">
    <property type="entry name" value="GroES-like_sf"/>
</dbReference>
<keyword evidence="3" id="KW-1185">Reference proteome</keyword>